<accession>S8EVS4</accession>
<dbReference type="InParanoid" id="S8EVS4"/>
<evidence type="ECO:0000313" key="3">
    <source>
        <dbReference type="Proteomes" id="UP000015241"/>
    </source>
</evidence>
<dbReference type="AlphaFoldDB" id="S8EVS4"/>
<dbReference type="Proteomes" id="UP000015241">
    <property type="component" value="Unassembled WGS sequence"/>
</dbReference>
<feature type="compositionally biased region" description="Basic and acidic residues" evidence="1">
    <location>
        <begin position="200"/>
        <end position="212"/>
    </location>
</feature>
<feature type="region of interest" description="Disordered" evidence="1">
    <location>
        <begin position="193"/>
        <end position="262"/>
    </location>
</feature>
<protein>
    <submittedName>
        <fullName evidence="2">Uncharacterized protein</fullName>
    </submittedName>
</protein>
<name>S8EVS4_FOMSC</name>
<evidence type="ECO:0000313" key="2">
    <source>
        <dbReference type="EMBL" id="EPS93710.1"/>
    </source>
</evidence>
<dbReference type="STRING" id="743788.S8EVS4"/>
<sequence>MSYSPICASRDSYQYVPYARLLVNCSSVGHGVYATRAPELVGLAQGSNLYERITQLPPATMYNKARMESKCWLPCLLYNSHSLYGLLINDFTPPSTHQYRSRKAVTMHASTICPLVLAITSIAPALALPYGNARTQAIPVSPVPLPTPSAPGPASGLPAPHLPAVASPIPGMHHKHLGVHKAEHSYHGGLHVHGKHGHHNYGDHRRPGENRPQRGLHTVGAHHHWHGGEHNAAGAHSAHRQHPGVHHPQFSPVGQQPEQNKPSAQIGMVPKLRAGAHYPQAAGITVGLAAKPHAHHHEGVQLAKAGEPRAFDEPEDDLFARSFDEELFARALADELVTRKATFGEVMGDLAHFLKREDERLLARVDEDEEGYVTRDTLFDELD</sequence>
<keyword evidence="3" id="KW-1185">Reference proteome</keyword>
<dbReference type="EMBL" id="KE504260">
    <property type="protein sequence ID" value="EPS93710.1"/>
    <property type="molecule type" value="Genomic_DNA"/>
</dbReference>
<feature type="compositionally biased region" description="Polar residues" evidence="1">
    <location>
        <begin position="252"/>
        <end position="262"/>
    </location>
</feature>
<gene>
    <name evidence="2" type="ORF">FOMPIDRAFT_1055736</name>
</gene>
<evidence type="ECO:0000256" key="1">
    <source>
        <dbReference type="SAM" id="MobiDB-lite"/>
    </source>
</evidence>
<organism evidence="2 3">
    <name type="scientific">Fomitopsis schrenkii</name>
    <name type="common">Brown rot fungus</name>
    <dbReference type="NCBI Taxonomy" id="2126942"/>
    <lineage>
        <taxon>Eukaryota</taxon>
        <taxon>Fungi</taxon>
        <taxon>Dikarya</taxon>
        <taxon>Basidiomycota</taxon>
        <taxon>Agaricomycotina</taxon>
        <taxon>Agaricomycetes</taxon>
        <taxon>Polyporales</taxon>
        <taxon>Fomitopsis</taxon>
    </lineage>
</organism>
<dbReference type="HOGENOM" id="CLU_060993_0_0_1"/>
<proteinExistence type="predicted"/>
<reference evidence="2 3" key="1">
    <citation type="journal article" date="2012" name="Science">
        <title>The Paleozoic origin of enzymatic lignin decomposition reconstructed from 31 fungal genomes.</title>
        <authorList>
            <person name="Floudas D."/>
            <person name="Binder M."/>
            <person name="Riley R."/>
            <person name="Barry K."/>
            <person name="Blanchette R.A."/>
            <person name="Henrissat B."/>
            <person name="Martinez A.T."/>
            <person name="Otillar R."/>
            <person name="Spatafora J.W."/>
            <person name="Yadav J.S."/>
            <person name="Aerts A."/>
            <person name="Benoit I."/>
            <person name="Boyd A."/>
            <person name="Carlson A."/>
            <person name="Copeland A."/>
            <person name="Coutinho P.M."/>
            <person name="de Vries R.P."/>
            <person name="Ferreira P."/>
            <person name="Findley K."/>
            <person name="Foster B."/>
            <person name="Gaskell J."/>
            <person name="Glotzer D."/>
            <person name="Gorecki P."/>
            <person name="Heitman J."/>
            <person name="Hesse C."/>
            <person name="Hori C."/>
            <person name="Igarashi K."/>
            <person name="Jurgens J.A."/>
            <person name="Kallen N."/>
            <person name="Kersten P."/>
            <person name="Kohler A."/>
            <person name="Kuees U."/>
            <person name="Kumar T.K.A."/>
            <person name="Kuo A."/>
            <person name="LaButti K."/>
            <person name="Larrondo L.F."/>
            <person name="Lindquist E."/>
            <person name="Ling A."/>
            <person name="Lombard V."/>
            <person name="Lucas S."/>
            <person name="Lundell T."/>
            <person name="Martin R."/>
            <person name="McLaughlin D.J."/>
            <person name="Morgenstern I."/>
            <person name="Morin E."/>
            <person name="Murat C."/>
            <person name="Nagy L.G."/>
            <person name="Nolan M."/>
            <person name="Ohm R.A."/>
            <person name="Patyshakuliyeva A."/>
            <person name="Rokas A."/>
            <person name="Ruiz-Duenas F.J."/>
            <person name="Sabat G."/>
            <person name="Salamov A."/>
            <person name="Samejima M."/>
            <person name="Schmutz J."/>
            <person name="Slot J.C."/>
            <person name="St John F."/>
            <person name="Stenlid J."/>
            <person name="Sun H."/>
            <person name="Sun S."/>
            <person name="Syed K."/>
            <person name="Tsang A."/>
            <person name="Wiebenga A."/>
            <person name="Young D."/>
            <person name="Pisabarro A."/>
            <person name="Eastwood D.C."/>
            <person name="Martin F."/>
            <person name="Cullen D."/>
            <person name="Grigoriev I.V."/>
            <person name="Hibbett D.S."/>
        </authorList>
    </citation>
    <scope>NUCLEOTIDE SEQUENCE</scope>
    <source>
        <strain evidence="3">FP-58527</strain>
    </source>
</reference>